<evidence type="ECO:0000313" key="2">
    <source>
        <dbReference type="Proteomes" id="UP001145114"/>
    </source>
</evidence>
<keyword evidence="2" id="KW-1185">Reference proteome</keyword>
<reference evidence="1" key="1">
    <citation type="submission" date="2022-06" db="EMBL/GenBank/DDBJ databases">
        <title>Phylogenomic reconstructions and comparative analyses of Kickxellomycotina fungi.</title>
        <authorList>
            <person name="Reynolds N.K."/>
            <person name="Stajich J.E."/>
            <person name="Barry K."/>
            <person name="Grigoriev I.V."/>
            <person name="Crous P."/>
            <person name="Smith M.E."/>
        </authorList>
    </citation>
    <scope>NUCLEOTIDE SEQUENCE</scope>
    <source>
        <strain evidence="1">RSA 2271</strain>
    </source>
</reference>
<comment type="caution">
    <text evidence="1">The sequence shown here is derived from an EMBL/GenBank/DDBJ whole genome shotgun (WGS) entry which is preliminary data.</text>
</comment>
<gene>
    <name evidence="1" type="ORF">EV182_006331</name>
</gene>
<protein>
    <submittedName>
        <fullName evidence="1">Uncharacterized protein</fullName>
    </submittedName>
</protein>
<accession>A0ACC1H8Q6</accession>
<dbReference type="Proteomes" id="UP001145114">
    <property type="component" value="Unassembled WGS sequence"/>
</dbReference>
<feature type="non-terminal residue" evidence="1">
    <location>
        <position position="272"/>
    </location>
</feature>
<evidence type="ECO:0000313" key="1">
    <source>
        <dbReference type="EMBL" id="KAJ1672869.1"/>
    </source>
</evidence>
<sequence>MWRRMHTNHSDDGRKHDITPIFVFNGLALPRKDKPFSIEDTRPNVRNMGWKSLWNGNQTQALETWVHANSVYATDLVPLVIRTLQKNGVEFIRAPYSAMGQLEYLYNHRKQPIHAVYGFPGQLMFNVDRVITEINFEKETFSWVTKYSVLHDLRISKEQLLDICILAGFDWCPTFPPLDKYNVFTFKSVHEIVKSHYTGHNVIQAYLEDPDVKHSNYYDAYCRAYCAIKYHLVLRDDGVVCPLNATNVPGDLHEIFGCRLPDWVYQHMARGL</sequence>
<dbReference type="EMBL" id="JAMZIH010007712">
    <property type="protein sequence ID" value="KAJ1672869.1"/>
    <property type="molecule type" value="Genomic_DNA"/>
</dbReference>
<organism evidence="1 2">
    <name type="scientific">Spiromyces aspiralis</name>
    <dbReference type="NCBI Taxonomy" id="68401"/>
    <lineage>
        <taxon>Eukaryota</taxon>
        <taxon>Fungi</taxon>
        <taxon>Fungi incertae sedis</taxon>
        <taxon>Zoopagomycota</taxon>
        <taxon>Kickxellomycotina</taxon>
        <taxon>Kickxellomycetes</taxon>
        <taxon>Kickxellales</taxon>
        <taxon>Kickxellaceae</taxon>
        <taxon>Spiromyces</taxon>
    </lineage>
</organism>
<proteinExistence type="predicted"/>
<name>A0ACC1H8Q6_9FUNG</name>